<proteinExistence type="predicted"/>
<dbReference type="RefSeq" id="WP_070747735.1">
    <property type="nucleotide sequence ID" value="NZ_MDZA01000458.1"/>
</dbReference>
<dbReference type="Gene3D" id="1.10.1660.10">
    <property type="match status" value="1"/>
</dbReference>
<dbReference type="GO" id="GO:0003700">
    <property type="term" value="F:DNA-binding transcription factor activity"/>
    <property type="evidence" value="ECO:0007669"/>
    <property type="project" value="InterPro"/>
</dbReference>
<dbReference type="Pfam" id="PF13411">
    <property type="entry name" value="MerR_1"/>
    <property type="match status" value="1"/>
</dbReference>
<feature type="domain" description="HTH merR-type" evidence="2">
    <location>
        <begin position="12"/>
        <end position="82"/>
    </location>
</feature>
<dbReference type="SUPFAM" id="SSF46955">
    <property type="entry name" value="Putative DNA-binding domain"/>
    <property type="match status" value="1"/>
</dbReference>
<dbReference type="InterPro" id="IPR047057">
    <property type="entry name" value="MerR_fam"/>
</dbReference>
<evidence type="ECO:0000313" key="4">
    <source>
        <dbReference type="Proteomes" id="UP000177506"/>
    </source>
</evidence>
<name>A0A1G1SQZ9_9BACT</name>
<evidence type="ECO:0000259" key="2">
    <source>
        <dbReference type="PROSITE" id="PS50937"/>
    </source>
</evidence>
<dbReference type="InterPro" id="IPR009061">
    <property type="entry name" value="DNA-bd_dom_put_sf"/>
</dbReference>
<dbReference type="AlphaFoldDB" id="A0A1G1SQZ9"/>
<evidence type="ECO:0000313" key="3">
    <source>
        <dbReference type="EMBL" id="OGX81051.1"/>
    </source>
</evidence>
<comment type="caution">
    <text evidence="3">The sequence shown here is derived from an EMBL/GenBank/DDBJ whole genome shotgun (WGS) entry which is preliminary data.</text>
</comment>
<dbReference type="EMBL" id="MDZA01000458">
    <property type="protein sequence ID" value="OGX81051.1"/>
    <property type="molecule type" value="Genomic_DNA"/>
</dbReference>
<dbReference type="CDD" id="cd04765">
    <property type="entry name" value="HTH_MlrA-like_sg2"/>
    <property type="match status" value="1"/>
</dbReference>
<organism evidence="3 4">
    <name type="scientific">Hymenobacter coccineus</name>
    <dbReference type="NCBI Taxonomy" id="1908235"/>
    <lineage>
        <taxon>Bacteria</taxon>
        <taxon>Pseudomonadati</taxon>
        <taxon>Bacteroidota</taxon>
        <taxon>Cytophagia</taxon>
        <taxon>Cytophagales</taxon>
        <taxon>Hymenobacteraceae</taxon>
        <taxon>Hymenobacter</taxon>
    </lineage>
</organism>
<keyword evidence="1" id="KW-0238">DNA-binding</keyword>
<dbReference type="PANTHER" id="PTHR30204">
    <property type="entry name" value="REDOX-CYCLING DRUG-SENSING TRANSCRIPTIONAL ACTIVATOR SOXR"/>
    <property type="match status" value="1"/>
</dbReference>
<dbReference type="PANTHER" id="PTHR30204:SF15">
    <property type="entry name" value="BLL5018 PROTEIN"/>
    <property type="match status" value="1"/>
</dbReference>
<gene>
    <name evidence="3" type="ORF">BEN49_16280</name>
</gene>
<dbReference type="Proteomes" id="UP000177506">
    <property type="component" value="Unassembled WGS sequence"/>
</dbReference>
<dbReference type="InterPro" id="IPR000551">
    <property type="entry name" value="MerR-type_HTH_dom"/>
</dbReference>
<protein>
    <submittedName>
        <fullName evidence="3">MerR family transcriptional regulator</fullName>
    </submittedName>
</protein>
<dbReference type="GO" id="GO:0003677">
    <property type="term" value="F:DNA binding"/>
    <property type="evidence" value="ECO:0007669"/>
    <property type="project" value="UniProtKB-KW"/>
</dbReference>
<sequence length="117" mass="13885">MPYKERIIEKQYFTIGEVAARFKVAESLVRFWETEFDELKPRRSKKGNRLYTPQDIDTFRTIFHLVKERGYTIPGAREMLKQKAPQLKDKIDAVQAIERVRAFLVSLKRELDVARPE</sequence>
<evidence type="ECO:0000256" key="1">
    <source>
        <dbReference type="ARBA" id="ARBA00023125"/>
    </source>
</evidence>
<accession>A0A1G1SQZ9</accession>
<dbReference type="PROSITE" id="PS50937">
    <property type="entry name" value="HTH_MERR_2"/>
    <property type="match status" value="1"/>
</dbReference>
<keyword evidence="4" id="KW-1185">Reference proteome</keyword>
<reference evidence="3 4" key="1">
    <citation type="submission" date="2016-08" db="EMBL/GenBank/DDBJ databases">
        <title>Hymenobacter coccineus sp. nov., Hymenobacter lapidarius sp. nov. and Hymenobacter glacialis sp. nov., isolated from Antarctic soil.</title>
        <authorList>
            <person name="Sedlacek I."/>
            <person name="Kralova S."/>
            <person name="Kyrova K."/>
            <person name="Maslanova I."/>
            <person name="Stankova E."/>
            <person name="Vrbovska V."/>
            <person name="Nemec M."/>
            <person name="Bartak M."/>
            <person name="Svec P."/>
            <person name="Busse H.-J."/>
            <person name="Pantucek R."/>
        </authorList>
    </citation>
    <scope>NUCLEOTIDE SEQUENCE [LARGE SCALE GENOMIC DNA]</scope>
    <source>
        <strain evidence="3 4">CCM 8649</strain>
    </source>
</reference>
<dbReference type="OrthoDB" id="9810140at2"/>
<dbReference type="SMART" id="SM00422">
    <property type="entry name" value="HTH_MERR"/>
    <property type="match status" value="1"/>
</dbReference>